<dbReference type="EMBL" id="CM001219">
    <property type="protein sequence ID" value="KEH36039.1"/>
    <property type="molecule type" value="Genomic_DNA"/>
</dbReference>
<reference evidence="2 5" key="2">
    <citation type="journal article" date="2014" name="BMC Genomics">
        <title>An improved genome release (version Mt4.0) for the model legume Medicago truncatula.</title>
        <authorList>
            <person name="Tang H."/>
            <person name="Krishnakumar V."/>
            <person name="Bidwell S."/>
            <person name="Rosen B."/>
            <person name="Chan A."/>
            <person name="Zhou S."/>
            <person name="Gentzbittel L."/>
            <person name="Childs K.L."/>
            <person name="Yandell M."/>
            <person name="Gundlach H."/>
            <person name="Mayer K.F."/>
            <person name="Schwartz D.C."/>
            <person name="Town C.D."/>
        </authorList>
    </citation>
    <scope>GENOME REANNOTATION</scope>
    <source>
        <strain evidence="2">A17</strain>
        <strain evidence="4 5">cv. Jemalong A17</strain>
    </source>
</reference>
<dbReference type="EMBL" id="PSQE01000003">
    <property type="protein sequence ID" value="RHN70849.1"/>
    <property type="molecule type" value="Genomic_DNA"/>
</dbReference>
<dbReference type="AlphaFoldDB" id="A0A072V1Y1"/>
<dbReference type="GO" id="GO:0045892">
    <property type="term" value="P:negative regulation of DNA-templated transcription"/>
    <property type="evidence" value="ECO:0007669"/>
    <property type="project" value="InterPro"/>
</dbReference>
<dbReference type="EnsemblPlants" id="KEH36039">
    <property type="protein sequence ID" value="KEH36039"/>
    <property type="gene ID" value="MTR_3g110132"/>
</dbReference>
<gene>
    <name evidence="4" type="primary">25490113</name>
    <name evidence="2" type="ordered locus">MTR_3g110132</name>
    <name evidence="3" type="ORF">MtrunA17_Chr3g0139971</name>
</gene>
<dbReference type="PANTHER" id="PTHR35504">
    <property type="entry name" value="PROTEIN EMBRYONIC FLOWER 1"/>
    <property type="match status" value="1"/>
</dbReference>
<dbReference type="GO" id="GO:0048367">
    <property type="term" value="P:shoot system development"/>
    <property type="evidence" value="ECO:0007669"/>
    <property type="project" value="InterPro"/>
</dbReference>
<evidence type="ECO:0000256" key="1">
    <source>
        <dbReference type="SAM" id="MobiDB-lite"/>
    </source>
</evidence>
<feature type="region of interest" description="Disordered" evidence="1">
    <location>
        <begin position="1165"/>
        <end position="1184"/>
    </location>
</feature>
<name>A0A072V1Y1_MEDTR</name>
<accession>A0A072V1Y1</accession>
<sequence>MGSSYVEIDSISIDLNTTIDQWDAGKCEHFSIREYVSEIRKKDWKLCWPFPIDESDKQPSFLPLDVPKHRCCRSPNYEQENAAKDIPKDIQTDFNRVSTGCRSDTNCSNAALKPCIQKDPISDIIVRRDIDLNANLNSVDCFLPITIEKEKKAGVGLGSRIDLEIGLEDNLNHQVTSAPSPKIYPDFAQEVSTTKRGGESNGVSYVQLAKNLRLKCTGKNSAEICNGGTPADNQCRKDLVTTATEAYNKYDHTTGPPIESFACNNSVPAVSTDNMVDDDFQDHHSEKSTGLSRRKPRKVRLMTDLLRENGESKTEKIAVQESQFRGTSNTSAASQARSNFPGKVDVQGDLTLTNKGQSRKRKILPDEVRSMESMPFHRAGVEAQNLEGNAKTTSTVFNNRSNSKNVLAGTCLQFTEKGNCSKPGPERNQIMGKKKKNKKNQVGDNYYLIPEPQQGQRRENEDTVYTTDKAYASKTVSSRLSPSVFTGKGVDDFSFHNLRIENEFNLSKEKGKMLQTDGELNSLSYHRNDMFDRDSFAYSGVKIRSSVAADVPVPSDQGVMSGKGKEESLHLSLNSYMSEHGYSKKCIHQIENRLPFSLPFQESTSRVPQFNRNDSETNVFGAPSIPCRHTTNNVYGKGVHCKENTGARNTGKTVEDVEQLGIKKRYNEQAAEVSEQGTLDGIPMEIVELMAKNQYERCLPDVENRGSMFEKSSTSRNTQMTAGTAVYGKGKMSLLKEGQKEKSRGRPKKINTVTRGENVKPNKRKPNHYFSPFNGSNLGVNNPYPPQPSFGFEIPQSQKLSNGFQFSPMISNQLGSARNIKFNGSLEERAPSNATLQSLGGCSLHKNILQQDDEASHIWASLAPNHASIGYNGLQKVVSQPSSSNIDRTSLQSGASHKQNMRRDIDLNYTNINATGQEKHNRNTGPGVFSRVNGEYSVPCKHNGIEAHQNLRGSLDLYSNETIPAMHLLSLMDAGMQSRTPFNVGVNSQMLKRPSYAGDCNTKLEIGASKANGTLKRQPSDYYNRSYLSDRPHGCFIGSPTFGASSSAQHGNKFTKDDGSNAQNSTKFGKKEKMKSSNSLLQNRFVKQCSLSCNETETSLQRRLEIHGTHTSVPLKTTSGISCTVNRNPAEFTVPEAGNVYMIRGEDLKFEGSIPQNKHLFPIPCGHKQQRNLKGTKMKEHSKH</sequence>
<dbReference type="InterPro" id="IPR034583">
    <property type="entry name" value="EMF1"/>
</dbReference>
<dbReference type="PANTHER" id="PTHR35504:SF1">
    <property type="entry name" value="PROTEIN EMBRYONIC FLOWER 1"/>
    <property type="match status" value="1"/>
</dbReference>
<dbReference type="KEGG" id="mtr:25490113"/>
<reference evidence="3" key="4">
    <citation type="journal article" date="2018" name="Nat. Plants">
        <title>Whole-genome landscape of Medicago truncatula symbiotic genes.</title>
        <authorList>
            <person name="Pecrix Y."/>
            <person name="Gamas P."/>
            <person name="Carrere S."/>
        </authorList>
    </citation>
    <scope>NUCLEOTIDE SEQUENCE</scope>
    <source>
        <tissue evidence="3">Leaves</tissue>
    </source>
</reference>
<feature type="region of interest" description="Disordered" evidence="1">
    <location>
        <begin position="420"/>
        <end position="442"/>
    </location>
</feature>
<organism evidence="2 5">
    <name type="scientific">Medicago truncatula</name>
    <name type="common">Barrel medic</name>
    <name type="synonym">Medicago tribuloides</name>
    <dbReference type="NCBI Taxonomy" id="3880"/>
    <lineage>
        <taxon>Eukaryota</taxon>
        <taxon>Viridiplantae</taxon>
        <taxon>Streptophyta</taxon>
        <taxon>Embryophyta</taxon>
        <taxon>Tracheophyta</taxon>
        <taxon>Spermatophyta</taxon>
        <taxon>Magnoliopsida</taxon>
        <taxon>eudicotyledons</taxon>
        <taxon>Gunneridae</taxon>
        <taxon>Pentapetalae</taxon>
        <taxon>rosids</taxon>
        <taxon>fabids</taxon>
        <taxon>Fabales</taxon>
        <taxon>Fabaceae</taxon>
        <taxon>Papilionoideae</taxon>
        <taxon>50 kb inversion clade</taxon>
        <taxon>NPAAA clade</taxon>
        <taxon>Hologalegina</taxon>
        <taxon>IRL clade</taxon>
        <taxon>Trifolieae</taxon>
        <taxon>Medicago</taxon>
    </lineage>
</organism>
<dbReference type="Proteomes" id="UP000002051">
    <property type="component" value="Chromosome 3"/>
</dbReference>
<feature type="region of interest" description="Disordered" evidence="1">
    <location>
        <begin position="736"/>
        <end position="778"/>
    </location>
</feature>
<evidence type="ECO:0000313" key="2">
    <source>
        <dbReference type="EMBL" id="KEH36039.1"/>
    </source>
</evidence>
<feature type="compositionally biased region" description="Basic residues" evidence="1">
    <location>
        <begin position="1168"/>
        <end position="1184"/>
    </location>
</feature>
<dbReference type="Proteomes" id="UP000265566">
    <property type="component" value="Chromosome 3"/>
</dbReference>
<reference evidence="4" key="3">
    <citation type="submission" date="2015-04" db="UniProtKB">
        <authorList>
            <consortium name="EnsemblPlants"/>
        </authorList>
    </citation>
    <scope>IDENTIFICATION</scope>
    <source>
        <strain evidence="4">cv. Jemalong A17</strain>
    </source>
</reference>
<proteinExistence type="predicted"/>
<dbReference type="STRING" id="3880.A0A072V1Y1"/>
<feature type="compositionally biased region" description="Polar residues" evidence="1">
    <location>
        <begin position="881"/>
        <end position="898"/>
    </location>
</feature>
<dbReference type="GO" id="GO:0009910">
    <property type="term" value="P:negative regulation of flower development"/>
    <property type="evidence" value="ECO:0007669"/>
    <property type="project" value="InterPro"/>
</dbReference>
<evidence type="ECO:0000313" key="3">
    <source>
        <dbReference type="EMBL" id="RHN70849.1"/>
    </source>
</evidence>
<feature type="compositionally biased region" description="Polar residues" evidence="1">
    <location>
        <begin position="321"/>
        <end position="338"/>
    </location>
</feature>
<protein>
    <submittedName>
        <fullName evidence="2">Embryonic flower-like protein, putative</fullName>
    </submittedName>
</protein>
<feature type="region of interest" description="Disordered" evidence="1">
    <location>
        <begin position="881"/>
        <end position="902"/>
    </location>
</feature>
<evidence type="ECO:0000313" key="4">
    <source>
        <dbReference type="EnsemblPlants" id="KEH36039"/>
    </source>
</evidence>
<reference evidence="2 5" key="1">
    <citation type="journal article" date="2011" name="Nature">
        <title>The Medicago genome provides insight into the evolution of rhizobial symbioses.</title>
        <authorList>
            <person name="Young N.D."/>
            <person name="Debelle F."/>
            <person name="Oldroyd G.E."/>
            <person name="Geurts R."/>
            <person name="Cannon S.B."/>
            <person name="Udvardi M.K."/>
            <person name="Benedito V.A."/>
            <person name="Mayer K.F."/>
            <person name="Gouzy J."/>
            <person name="Schoof H."/>
            <person name="Van de Peer Y."/>
            <person name="Proost S."/>
            <person name="Cook D.R."/>
            <person name="Meyers B.C."/>
            <person name="Spannagl M."/>
            <person name="Cheung F."/>
            <person name="De Mita S."/>
            <person name="Krishnakumar V."/>
            <person name="Gundlach H."/>
            <person name="Zhou S."/>
            <person name="Mudge J."/>
            <person name="Bharti A.K."/>
            <person name="Murray J.D."/>
            <person name="Naoumkina M.A."/>
            <person name="Rosen B."/>
            <person name="Silverstein K.A."/>
            <person name="Tang H."/>
            <person name="Rombauts S."/>
            <person name="Zhao P.X."/>
            <person name="Zhou P."/>
            <person name="Barbe V."/>
            <person name="Bardou P."/>
            <person name="Bechner M."/>
            <person name="Bellec A."/>
            <person name="Berger A."/>
            <person name="Berges H."/>
            <person name="Bidwell S."/>
            <person name="Bisseling T."/>
            <person name="Choisne N."/>
            <person name="Couloux A."/>
            <person name="Denny R."/>
            <person name="Deshpande S."/>
            <person name="Dai X."/>
            <person name="Doyle J.J."/>
            <person name="Dudez A.M."/>
            <person name="Farmer A.D."/>
            <person name="Fouteau S."/>
            <person name="Franken C."/>
            <person name="Gibelin C."/>
            <person name="Gish J."/>
            <person name="Goldstein S."/>
            <person name="Gonzalez A.J."/>
            <person name="Green P.J."/>
            <person name="Hallab A."/>
            <person name="Hartog M."/>
            <person name="Hua A."/>
            <person name="Humphray S.J."/>
            <person name="Jeong D.H."/>
            <person name="Jing Y."/>
            <person name="Jocker A."/>
            <person name="Kenton S.M."/>
            <person name="Kim D.J."/>
            <person name="Klee K."/>
            <person name="Lai H."/>
            <person name="Lang C."/>
            <person name="Lin S."/>
            <person name="Macmil S.L."/>
            <person name="Magdelenat G."/>
            <person name="Matthews L."/>
            <person name="McCorrison J."/>
            <person name="Monaghan E.L."/>
            <person name="Mun J.H."/>
            <person name="Najar F.Z."/>
            <person name="Nicholson C."/>
            <person name="Noirot C."/>
            <person name="O'Bleness M."/>
            <person name="Paule C.R."/>
            <person name="Poulain J."/>
            <person name="Prion F."/>
            <person name="Qin B."/>
            <person name="Qu C."/>
            <person name="Retzel E.F."/>
            <person name="Riddle C."/>
            <person name="Sallet E."/>
            <person name="Samain S."/>
            <person name="Samson N."/>
            <person name="Sanders I."/>
            <person name="Saurat O."/>
            <person name="Scarpelli C."/>
            <person name="Schiex T."/>
            <person name="Segurens B."/>
            <person name="Severin A.J."/>
            <person name="Sherrier D.J."/>
            <person name="Shi R."/>
            <person name="Sims S."/>
            <person name="Singer S.R."/>
            <person name="Sinharoy S."/>
            <person name="Sterck L."/>
            <person name="Viollet A."/>
            <person name="Wang B.B."/>
            <person name="Wang K."/>
            <person name="Wang M."/>
            <person name="Wang X."/>
            <person name="Warfsmann J."/>
            <person name="Weissenbach J."/>
            <person name="White D.D."/>
            <person name="White J.D."/>
            <person name="Wiley G.B."/>
            <person name="Wincker P."/>
            <person name="Xing Y."/>
            <person name="Yang L."/>
            <person name="Yao Z."/>
            <person name="Ying F."/>
            <person name="Zhai J."/>
            <person name="Zhou L."/>
            <person name="Zuber A."/>
            <person name="Denarie J."/>
            <person name="Dixon R.A."/>
            <person name="May G.D."/>
            <person name="Schwartz D.C."/>
            <person name="Rogers J."/>
            <person name="Quetier F."/>
            <person name="Town C.D."/>
            <person name="Roe B.A."/>
        </authorList>
    </citation>
    <scope>NUCLEOTIDE SEQUENCE [LARGE SCALE GENOMIC DNA]</scope>
    <source>
        <strain evidence="2">A17</strain>
        <strain evidence="4 5">cv. Jemalong A17</strain>
    </source>
</reference>
<evidence type="ECO:0000313" key="5">
    <source>
        <dbReference type="Proteomes" id="UP000002051"/>
    </source>
</evidence>
<dbReference type="OrthoDB" id="754229at2759"/>
<dbReference type="Gramene" id="rna19477">
    <property type="protein sequence ID" value="RHN70849.1"/>
    <property type="gene ID" value="gene19477"/>
</dbReference>
<feature type="region of interest" description="Disordered" evidence="1">
    <location>
        <begin position="321"/>
        <end position="342"/>
    </location>
</feature>
<keyword evidence="5" id="KW-1185">Reference proteome</keyword>
<dbReference type="HOGENOM" id="CLU_283919_0_0_1"/>
<feature type="region of interest" description="Disordered" evidence="1">
    <location>
        <begin position="1047"/>
        <end position="1076"/>
    </location>
</feature>